<evidence type="ECO:0000313" key="12">
    <source>
        <dbReference type="Proteomes" id="UP001575181"/>
    </source>
</evidence>
<sequence length="308" mass="33073">MAHLSLPGVPHLFSRFSASSGIRMAETVLVLALSVALADFTWDLLPGPSRDGKGPGAMAAKPSAGAPRDRSAAERGASGNLRTVPESVRSLFGTPPEAQAQAGRPVRETRLDLTLKGILANQREGGRQLAIIASGKEEEKVYRVGDAVPGGAEIVRIESRRVILRRNGVTEALTLEVKELEGQRTGLASSSQGGGNGVRKVGQNRRVVSQSALRSNLKNLPSLLRQAKAVPHSLNGHRAGFRIVNIQPGSIYEELGLREGDVVQSVNGKDIRTPGQALNAYRELKSAEEFKVRLKRNGQDRTLTYSVR</sequence>
<evidence type="ECO:0000256" key="4">
    <source>
        <dbReference type="ARBA" id="ARBA00022519"/>
    </source>
</evidence>
<feature type="domain" description="PDZ" evidence="10">
    <location>
        <begin position="194"/>
        <end position="298"/>
    </location>
</feature>
<evidence type="ECO:0000256" key="5">
    <source>
        <dbReference type="ARBA" id="ARBA00022692"/>
    </source>
</evidence>
<dbReference type="Gene3D" id="2.30.30.830">
    <property type="match status" value="1"/>
</dbReference>
<evidence type="ECO:0000256" key="6">
    <source>
        <dbReference type="ARBA" id="ARBA00022927"/>
    </source>
</evidence>
<evidence type="ECO:0000256" key="3">
    <source>
        <dbReference type="ARBA" id="ARBA00022475"/>
    </source>
</evidence>
<evidence type="ECO:0000256" key="8">
    <source>
        <dbReference type="ARBA" id="ARBA00023136"/>
    </source>
</evidence>
<organism evidence="11 12">
    <name type="scientific">Thiohalorhabdus methylotrophus</name>
    <dbReference type="NCBI Taxonomy" id="3242694"/>
    <lineage>
        <taxon>Bacteria</taxon>
        <taxon>Pseudomonadati</taxon>
        <taxon>Pseudomonadota</taxon>
        <taxon>Gammaproteobacteria</taxon>
        <taxon>Thiohalorhabdales</taxon>
        <taxon>Thiohalorhabdaceae</taxon>
        <taxon>Thiohalorhabdus</taxon>
    </lineage>
</organism>
<keyword evidence="7" id="KW-1133">Transmembrane helix</keyword>
<gene>
    <name evidence="11" type="primary">gspC</name>
    <name evidence="11" type="ORF">ACERLL_14580</name>
</gene>
<evidence type="ECO:0000313" key="11">
    <source>
        <dbReference type="EMBL" id="MFA9462046.1"/>
    </source>
</evidence>
<dbReference type="SMART" id="SM00228">
    <property type="entry name" value="PDZ"/>
    <property type="match status" value="1"/>
</dbReference>
<dbReference type="RefSeq" id="WP_373656833.1">
    <property type="nucleotide sequence ID" value="NZ_JBGUAW010000010.1"/>
</dbReference>
<feature type="region of interest" description="Disordered" evidence="9">
    <location>
        <begin position="48"/>
        <end position="86"/>
    </location>
</feature>
<keyword evidence="3" id="KW-1003">Cell membrane</keyword>
<dbReference type="InterPro" id="IPR041489">
    <property type="entry name" value="PDZ_6"/>
</dbReference>
<dbReference type="InterPro" id="IPR036034">
    <property type="entry name" value="PDZ_sf"/>
</dbReference>
<keyword evidence="8" id="KW-0472">Membrane</keyword>
<dbReference type="NCBIfam" id="NF041515">
    <property type="entry name" value="GspC_delta"/>
    <property type="match status" value="1"/>
</dbReference>
<evidence type="ECO:0000256" key="7">
    <source>
        <dbReference type="ARBA" id="ARBA00022989"/>
    </source>
</evidence>
<dbReference type="EMBL" id="JBGUAW010000010">
    <property type="protein sequence ID" value="MFA9462046.1"/>
    <property type="molecule type" value="Genomic_DNA"/>
</dbReference>
<dbReference type="SUPFAM" id="SSF50156">
    <property type="entry name" value="PDZ domain-like"/>
    <property type="match status" value="1"/>
</dbReference>
<keyword evidence="12" id="KW-1185">Reference proteome</keyword>
<evidence type="ECO:0000256" key="1">
    <source>
        <dbReference type="ARBA" id="ARBA00004533"/>
    </source>
</evidence>
<evidence type="ECO:0000256" key="9">
    <source>
        <dbReference type="SAM" id="MobiDB-lite"/>
    </source>
</evidence>
<dbReference type="Pfam" id="PF11356">
    <property type="entry name" value="T2SSC"/>
    <property type="match status" value="1"/>
</dbReference>
<comment type="subcellular location">
    <subcellularLocation>
        <location evidence="1">Cell inner membrane</location>
    </subcellularLocation>
</comment>
<feature type="region of interest" description="Disordered" evidence="9">
    <location>
        <begin position="184"/>
        <end position="203"/>
    </location>
</feature>
<evidence type="ECO:0000256" key="2">
    <source>
        <dbReference type="ARBA" id="ARBA00022448"/>
    </source>
</evidence>
<accession>A0ABV4TXJ6</accession>
<keyword evidence="5" id="KW-0812">Transmembrane</keyword>
<keyword evidence="6" id="KW-0653">Protein transport</keyword>
<keyword evidence="4" id="KW-0997">Cell inner membrane</keyword>
<dbReference type="Gene3D" id="2.30.42.10">
    <property type="match status" value="1"/>
</dbReference>
<protein>
    <submittedName>
        <fullName evidence="11">Type II secretion system protein GspC</fullName>
    </submittedName>
</protein>
<dbReference type="InterPro" id="IPR001478">
    <property type="entry name" value="PDZ"/>
</dbReference>
<name>A0ABV4TXJ6_9GAMM</name>
<reference evidence="11 12" key="1">
    <citation type="submission" date="2024-08" db="EMBL/GenBank/DDBJ databases">
        <title>Whole-genome sequencing of halo(alkali)philic microorganisms from hypersaline lakes.</title>
        <authorList>
            <person name="Sorokin D.Y."/>
            <person name="Merkel A.Y."/>
            <person name="Messina E."/>
            <person name="Yakimov M."/>
        </authorList>
    </citation>
    <scope>NUCLEOTIDE SEQUENCE [LARGE SCALE GENOMIC DNA]</scope>
    <source>
        <strain evidence="11 12">Cl-TMA</strain>
    </source>
</reference>
<dbReference type="Proteomes" id="UP001575181">
    <property type="component" value="Unassembled WGS sequence"/>
</dbReference>
<dbReference type="Pfam" id="PF17820">
    <property type="entry name" value="PDZ_6"/>
    <property type="match status" value="1"/>
</dbReference>
<comment type="caution">
    <text evidence="11">The sequence shown here is derived from an EMBL/GenBank/DDBJ whole genome shotgun (WGS) entry which is preliminary data.</text>
</comment>
<evidence type="ECO:0000259" key="10">
    <source>
        <dbReference type="SMART" id="SM00228"/>
    </source>
</evidence>
<dbReference type="InterPro" id="IPR024961">
    <property type="entry name" value="T2SS_GspC_N"/>
</dbReference>
<keyword evidence="2" id="KW-0813">Transport</keyword>
<proteinExistence type="predicted"/>